<feature type="compositionally biased region" description="Polar residues" evidence="1">
    <location>
        <begin position="127"/>
        <end position="140"/>
    </location>
</feature>
<feature type="compositionally biased region" description="Low complexity" evidence="1">
    <location>
        <begin position="22"/>
        <end position="47"/>
    </location>
</feature>
<sequence length="1217" mass="131074">MSVASADAALLSAARAFASLRMTQPSSSSSPSSNNISSTPSTPTQDSQPKKLIIYSRQQLLALHDSPLCLPPSQLRPLSEWFGECDFTVTTKPQTTQAGQAGTNESTQPPGQRTNNFSQFENNSSNAHPTSSSPNQTSTLPVLGRGQPPARNPFANFGKFGTEETSTNSFSIHLNGHSATSIHTNGQHKVPRRLMDRDLAPHVDRQKARQIDQEQHQQTETKLPNRRNVERFAPDRELDEDRSRSSNRERDQNDKDRDNQRNNRSSGNQRDTFAHHSNGDDSLQWRRGATGNNPNSHSTTNKRLVGDHPSHKDTREVRDKDSSGRERDYTSNGREKAREKALANQNLPANPQTRTHNYQNRPREREKENSSSSNRHLSHDSNLVQVPHGNTSNNKGNSPLSPLAALPYTSRIPVKDGAWDSGDGKWEISKQNSEQSYQGTLEYNTASETDAIQAWKAEMKAMEARKQQAVVSSSNAVDKSARADHDVAKRSSSTDKHSSLAIDATDSVTIAEDPLDGALTTCASLKVGESYESPKKQFSFLSTLTEPEASISAGGALTNSTLDEVFTTRASRFAKFFDNNQKDDAQAGLNYKLETATLSEAESGDRASASADPENMARVLSMLQMSSQQTVEPNLETMPSRNVISTATQFLNSNPTSHSHNNQLDLLNFLQQQRHNSSPKSGAFSQNLSLFNEAELNDRSRTAAGVSSRASVTSNPPASATVFHGSTRRLSQQSSPVHQLRGLDDIGGGFPGEVQFKPVNQSNPNMPNSSMSTFNRLLGGHTPGPQSSGAPHNNQHPSMLISNNSSQQSKGFIEEGVGARANNNFDPQIFQLQSMLNSVSSIQPQQTASHDRLQDNQKLAFLARQLQQQRLSPNNMANSAHLANSGNLAQSFSHLSTQNLASSAGHPTQLPGSANRSSISHLEQQQLQQNVVDHSVRFSNPHGPQQPSGKPQPNLPGMNPILHNGFSSSVPIVPPHPTIAVPHAIHHLSGNTPGGLVQIPPGNGPHSGLGNLFLGAHHHPPSPHHPGVITPALNFAAQSGLAGIGGIRPGGGGSFGHNAPQGAFAGLQPHQLGQHHHQQQLQQLQQQQQQLQQIRQAVSPLASGFGNPANHQAGISLPFLGPGNHQHPPPHHHGVVGVGVGTAAGGGNNFNAFGGLVNPMANNSGAPGPSPVPFSSGTLPNVRGQVQLQSLQNGSSVHHQLDLMSLLNAGSQRRIGM</sequence>
<accession>A0AAV0AG06</accession>
<evidence type="ECO:0000313" key="2">
    <source>
        <dbReference type="EMBL" id="CAH7667091.1"/>
    </source>
</evidence>
<feature type="region of interest" description="Disordered" evidence="1">
    <location>
        <begin position="93"/>
        <end position="171"/>
    </location>
</feature>
<feature type="region of interest" description="Disordered" evidence="1">
    <location>
        <begin position="203"/>
        <end position="404"/>
    </location>
</feature>
<protein>
    <submittedName>
        <fullName evidence="2">Expressed protein</fullName>
    </submittedName>
</protein>
<dbReference type="AlphaFoldDB" id="A0AAV0AG06"/>
<feature type="compositionally biased region" description="Low complexity" evidence="1">
    <location>
        <begin position="370"/>
        <end position="383"/>
    </location>
</feature>
<feature type="compositionally biased region" description="Low complexity" evidence="1">
    <location>
        <begin position="115"/>
        <end position="126"/>
    </location>
</feature>
<feature type="compositionally biased region" description="Basic and acidic residues" evidence="1">
    <location>
        <begin position="479"/>
        <end position="498"/>
    </location>
</feature>
<comment type="caution">
    <text evidence="2">The sequence shown here is derived from an EMBL/GenBank/DDBJ whole genome shotgun (WGS) entry which is preliminary data.</text>
</comment>
<name>A0AAV0AG06_PHAPC</name>
<feature type="compositionally biased region" description="Polar residues" evidence="1">
    <location>
        <begin position="388"/>
        <end position="400"/>
    </location>
</feature>
<feature type="region of interest" description="Disordered" evidence="1">
    <location>
        <begin position="899"/>
        <end position="959"/>
    </location>
</feature>
<feature type="compositionally biased region" description="Polar residues" evidence="1">
    <location>
        <begin position="942"/>
        <end position="951"/>
    </location>
</feature>
<gene>
    <name evidence="2" type="ORF">PPACK8108_LOCUS1477</name>
</gene>
<feature type="compositionally biased region" description="Polar residues" evidence="1">
    <location>
        <begin position="784"/>
        <end position="810"/>
    </location>
</feature>
<feature type="compositionally biased region" description="Polar residues" evidence="1">
    <location>
        <begin position="93"/>
        <end position="114"/>
    </location>
</feature>
<feature type="compositionally biased region" description="Polar residues" evidence="1">
    <location>
        <begin position="899"/>
        <end position="932"/>
    </location>
</feature>
<reference evidence="2" key="1">
    <citation type="submission" date="2022-06" db="EMBL/GenBank/DDBJ databases">
        <authorList>
            <consortium name="SYNGENTA / RWTH Aachen University"/>
        </authorList>
    </citation>
    <scope>NUCLEOTIDE SEQUENCE</scope>
</reference>
<keyword evidence="3" id="KW-1185">Reference proteome</keyword>
<feature type="compositionally biased region" description="Low complexity" evidence="1">
    <location>
        <begin position="262"/>
        <end position="271"/>
    </location>
</feature>
<feature type="compositionally biased region" description="Polar residues" evidence="1">
    <location>
        <begin position="290"/>
        <end position="302"/>
    </location>
</feature>
<feature type="region of interest" description="Disordered" evidence="1">
    <location>
        <begin position="702"/>
        <end position="810"/>
    </location>
</feature>
<dbReference type="EMBL" id="CALTRL010000203">
    <property type="protein sequence ID" value="CAH7667091.1"/>
    <property type="molecule type" value="Genomic_DNA"/>
</dbReference>
<feature type="compositionally biased region" description="Polar residues" evidence="1">
    <location>
        <begin position="708"/>
        <end position="718"/>
    </location>
</feature>
<organism evidence="2 3">
    <name type="scientific">Phakopsora pachyrhizi</name>
    <name type="common">Asian soybean rust disease fungus</name>
    <dbReference type="NCBI Taxonomy" id="170000"/>
    <lineage>
        <taxon>Eukaryota</taxon>
        <taxon>Fungi</taxon>
        <taxon>Dikarya</taxon>
        <taxon>Basidiomycota</taxon>
        <taxon>Pucciniomycotina</taxon>
        <taxon>Pucciniomycetes</taxon>
        <taxon>Pucciniales</taxon>
        <taxon>Phakopsoraceae</taxon>
        <taxon>Phakopsora</taxon>
    </lineage>
</organism>
<feature type="compositionally biased region" description="Basic and acidic residues" evidence="1">
    <location>
        <begin position="227"/>
        <end position="261"/>
    </location>
</feature>
<feature type="region of interest" description="Disordered" evidence="1">
    <location>
        <begin position="471"/>
        <end position="499"/>
    </location>
</feature>
<feature type="compositionally biased region" description="Basic and acidic residues" evidence="1">
    <location>
        <begin position="203"/>
        <end position="219"/>
    </location>
</feature>
<proteinExistence type="predicted"/>
<feature type="compositionally biased region" description="Low complexity" evidence="1">
    <location>
        <begin position="760"/>
        <end position="772"/>
    </location>
</feature>
<feature type="compositionally biased region" description="Basic and acidic residues" evidence="1">
    <location>
        <begin position="304"/>
        <end position="341"/>
    </location>
</feature>
<evidence type="ECO:0000256" key="1">
    <source>
        <dbReference type="SAM" id="MobiDB-lite"/>
    </source>
</evidence>
<feature type="region of interest" description="Disordered" evidence="1">
    <location>
        <begin position="22"/>
        <end position="50"/>
    </location>
</feature>
<dbReference type="Proteomes" id="UP001153365">
    <property type="component" value="Unassembled WGS sequence"/>
</dbReference>
<feature type="compositionally biased region" description="Polar residues" evidence="1">
    <location>
        <begin position="728"/>
        <end position="737"/>
    </location>
</feature>
<evidence type="ECO:0000313" key="3">
    <source>
        <dbReference type="Proteomes" id="UP001153365"/>
    </source>
</evidence>
<feature type="compositionally biased region" description="Polar residues" evidence="1">
    <location>
        <begin position="343"/>
        <end position="359"/>
    </location>
</feature>